<dbReference type="InterPro" id="IPR036942">
    <property type="entry name" value="Beta-barrel_TonB_sf"/>
</dbReference>
<dbReference type="Pfam" id="PF07715">
    <property type="entry name" value="Plug"/>
    <property type="match status" value="1"/>
</dbReference>
<dbReference type="InterPro" id="IPR037066">
    <property type="entry name" value="Plug_dom_sf"/>
</dbReference>
<dbReference type="Pfam" id="PF00593">
    <property type="entry name" value="TonB_dep_Rec_b-barrel"/>
    <property type="match status" value="1"/>
</dbReference>
<dbReference type="InterPro" id="IPR012910">
    <property type="entry name" value="Plug_dom"/>
</dbReference>
<evidence type="ECO:0000256" key="6">
    <source>
        <dbReference type="ARBA" id="ARBA00023237"/>
    </source>
</evidence>
<feature type="domain" description="TonB-dependent receptor plug" evidence="9">
    <location>
        <begin position="118"/>
        <end position="225"/>
    </location>
</feature>
<dbReference type="NCBIfam" id="TIGR04057">
    <property type="entry name" value="SusC_RagA_signa"/>
    <property type="match status" value="1"/>
</dbReference>
<evidence type="ECO:0000259" key="8">
    <source>
        <dbReference type="Pfam" id="PF00593"/>
    </source>
</evidence>
<dbReference type="InterPro" id="IPR023996">
    <property type="entry name" value="TonB-dep_OMP_SusC/RagA"/>
</dbReference>
<comment type="caution">
    <text evidence="10">The sequence shown here is derived from an EMBL/GenBank/DDBJ whole genome shotgun (WGS) entry which is preliminary data.</text>
</comment>
<evidence type="ECO:0000256" key="3">
    <source>
        <dbReference type="ARBA" id="ARBA00022692"/>
    </source>
</evidence>
<proteinExistence type="predicted"/>
<dbReference type="Gene3D" id="2.170.130.10">
    <property type="entry name" value="TonB-dependent receptor, plug domain"/>
    <property type="match status" value="1"/>
</dbReference>
<evidence type="ECO:0000256" key="5">
    <source>
        <dbReference type="ARBA" id="ARBA00023136"/>
    </source>
</evidence>
<dbReference type="NCBIfam" id="TIGR04056">
    <property type="entry name" value="OMP_RagA_SusC"/>
    <property type="match status" value="1"/>
</dbReference>
<comment type="subcellular location">
    <subcellularLocation>
        <location evidence="1">Cell outer membrane</location>
        <topology evidence="1">Multi-pass membrane protein</topology>
    </subcellularLocation>
</comment>
<dbReference type="SUPFAM" id="SSF49464">
    <property type="entry name" value="Carboxypeptidase regulatory domain-like"/>
    <property type="match status" value="1"/>
</dbReference>
<dbReference type="Gene3D" id="2.40.170.20">
    <property type="entry name" value="TonB-dependent receptor, beta-barrel domain"/>
    <property type="match status" value="1"/>
</dbReference>
<evidence type="ECO:0000259" key="9">
    <source>
        <dbReference type="Pfam" id="PF07715"/>
    </source>
</evidence>
<dbReference type="InterPro" id="IPR008969">
    <property type="entry name" value="CarboxyPept-like_regulatory"/>
</dbReference>
<dbReference type="Gene3D" id="2.60.40.1120">
    <property type="entry name" value="Carboxypeptidase-like, regulatory domain"/>
    <property type="match status" value="1"/>
</dbReference>
<feature type="domain" description="TonB-dependent receptor-like beta-barrel" evidence="8">
    <location>
        <begin position="390"/>
        <end position="883"/>
    </location>
</feature>
<dbReference type="InterPro" id="IPR039426">
    <property type="entry name" value="TonB-dep_rcpt-like"/>
</dbReference>
<dbReference type="InterPro" id="IPR000531">
    <property type="entry name" value="Beta-barrel_TonB"/>
</dbReference>
<dbReference type="GO" id="GO:0009279">
    <property type="term" value="C:cell outer membrane"/>
    <property type="evidence" value="ECO:0007669"/>
    <property type="project" value="UniProtKB-SubCell"/>
</dbReference>
<protein>
    <submittedName>
        <fullName evidence="10">TonB-dependent receptor SusC</fullName>
    </submittedName>
</protein>
<dbReference type="FunFam" id="2.60.40.1120:FF:000003">
    <property type="entry name" value="Outer membrane protein Omp121"/>
    <property type="match status" value="1"/>
</dbReference>
<feature type="region of interest" description="Disordered" evidence="7">
    <location>
        <begin position="888"/>
        <end position="908"/>
    </location>
</feature>
<name>A0A5J4RGZ4_9ZZZZ</name>
<keyword evidence="5" id="KW-0472">Membrane</keyword>
<dbReference type="FunFam" id="2.170.130.10:FF:000008">
    <property type="entry name" value="SusC/RagA family TonB-linked outer membrane protein"/>
    <property type="match status" value="1"/>
</dbReference>
<dbReference type="AlphaFoldDB" id="A0A5J4RGZ4"/>
<evidence type="ECO:0000256" key="4">
    <source>
        <dbReference type="ARBA" id="ARBA00023077"/>
    </source>
</evidence>
<evidence type="ECO:0000256" key="2">
    <source>
        <dbReference type="ARBA" id="ARBA00022448"/>
    </source>
</evidence>
<dbReference type="EMBL" id="SNRY01001241">
    <property type="protein sequence ID" value="KAA6332440.1"/>
    <property type="molecule type" value="Genomic_DNA"/>
</dbReference>
<reference evidence="10" key="1">
    <citation type="submission" date="2019-03" db="EMBL/GenBank/DDBJ databases">
        <title>Single cell metagenomics reveals metabolic interactions within the superorganism composed of flagellate Streblomastix strix and complex community of Bacteroidetes bacteria on its surface.</title>
        <authorList>
            <person name="Treitli S.C."/>
            <person name="Kolisko M."/>
            <person name="Husnik F."/>
            <person name="Keeling P."/>
            <person name="Hampl V."/>
        </authorList>
    </citation>
    <scope>NUCLEOTIDE SEQUENCE</scope>
    <source>
        <strain evidence="10">STM</strain>
    </source>
</reference>
<evidence type="ECO:0000256" key="7">
    <source>
        <dbReference type="SAM" id="MobiDB-lite"/>
    </source>
</evidence>
<keyword evidence="10" id="KW-0675">Receptor</keyword>
<accession>A0A5J4RGZ4</accession>
<sequence length="1018" mass="112350">MNTNRKCNLIRLLCFLLLIPALAWGQVRQVSGIVKDATGEPIIGASVLEKGTVNGIITDLNGRFSLQVARNAILEISYVGYTSQAFPVQNRTRIDIVLEEDLKTIDEVVVIGYGTARKSDIAGAIASVDSKTIQEVPAISVAAALQGRIPGIDISSTTSNVGGEMRIRVRGERSLTADNNPLIVVDGIPFNGSLNDISPNDIKDIQVLKDASSTAIYGSRGANGVILISTNRGQEGQTATISYNGYYGVKNVLKKYDMYTGPEWVEFLDNSLKKDAYPMSLKQQAVVASGNFTDWQDLLYQPGYVTNHEVSARAGNSKGAYSLSLGYTDETAIVPIQSFTRYTLRTTIDQSIGSHVKIGLSSNNSFGITAGYNPMGELFNLTAVSPAYNADGSVDHFPLDGTIEYSFGNPLYYVKGENVRDEKTKRLSSFNSIYGEVKIIEGLTYRINLGLSFNHENYGYFQNGADYPGNPPAVSTATARNTDRQQWTIENVVNYNKIFAEKHRFTATALYSAEQSEFLRQQMDATDIAADYALYYNLGLGLGDRTINPSQQRYNKRGLLSYMGRIQYTYDDKYLLTATFRSDAASVLAPGHKWHTYPAFNVGWNINRESFLKDIESITQLKLRFGYGQTSNQSVSPYATLGGLSAHNYNFGNSGAYGYYVTNLPNSELGWEYTENYNYGLDFGLLNGRITGYLEYYLQKTKDVLLNVNLPFTSGVSNPVLQNVGSTQNQGLEFAITAQIIKPKARGDFGFDADFNLSLNRNKITALASGETQNIDMGWHVGHPINVNYNYRPIGIWQESEAELAASYGYKPGQIKVEDMNNDGKITAEGDRDIIGTLDPKFTGGFSARLSYKNFDFSMVSFFRIGGLFVSSRHRDYSLTNTGRRGTTKVDYWTPQHPEGKWPQPGNQGGETPEFINTLSYFDGGFLKIRTFTLGYTFQRNLLSQIGAKSARVYLTCQNPFPAFFSDFIKSGAGVDIESSSYGGPTDPNSVEGNGRQLWFGSATPPSRNFLVGVSVQF</sequence>
<keyword evidence="4" id="KW-0798">TonB box</keyword>
<dbReference type="PROSITE" id="PS52016">
    <property type="entry name" value="TONB_DEPENDENT_REC_3"/>
    <property type="match status" value="1"/>
</dbReference>
<gene>
    <name evidence="10" type="ORF">EZS27_019056</name>
</gene>
<organism evidence="10">
    <name type="scientific">termite gut metagenome</name>
    <dbReference type="NCBI Taxonomy" id="433724"/>
    <lineage>
        <taxon>unclassified sequences</taxon>
        <taxon>metagenomes</taxon>
        <taxon>organismal metagenomes</taxon>
    </lineage>
</organism>
<dbReference type="Pfam" id="PF13715">
    <property type="entry name" value="CarbopepD_reg_2"/>
    <property type="match status" value="1"/>
</dbReference>
<evidence type="ECO:0000313" key="10">
    <source>
        <dbReference type="EMBL" id="KAA6332440.1"/>
    </source>
</evidence>
<keyword evidence="2" id="KW-0813">Transport</keyword>
<keyword evidence="6" id="KW-0998">Cell outer membrane</keyword>
<keyword evidence="3" id="KW-0812">Transmembrane</keyword>
<dbReference type="InterPro" id="IPR023997">
    <property type="entry name" value="TonB-dep_OMP_SusC/RagA_CS"/>
</dbReference>
<evidence type="ECO:0000256" key="1">
    <source>
        <dbReference type="ARBA" id="ARBA00004571"/>
    </source>
</evidence>
<dbReference type="SUPFAM" id="SSF56935">
    <property type="entry name" value="Porins"/>
    <property type="match status" value="1"/>
</dbReference>